<gene>
    <name evidence="1" type="ORF">AG1IA_09964</name>
</gene>
<dbReference type="Proteomes" id="UP000011668">
    <property type="component" value="Unassembled WGS sequence"/>
</dbReference>
<comment type="caution">
    <text evidence="1">The sequence shown here is derived from an EMBL/GenBank/DDBJ whole genome shotgun (WGS) entry which is preliminary data.</text>
</comment>
<protein>
    <submittedName>
        <fullName evidence="1">Uncharacterized protein</fullName>
    </submittedName>
</protein>
<reference evidence="1 2" key="1">
    <citation type="journal article" date="2013" name="Nat. Commun.">
        <title>The evolution and pathogenic mechanisms of the rice sheath blight pathogen.</title>
        <authorList>
            <person name="Zheng A."/>
            <person name="Lin R."/>
            <person name="Xu L."/>
            <person name="Qin P."/>
            <person name="Tang C."/>
            <person name="Ai P."/>
            <person name="Zhang D."/>
            <person name="Liu Y."/>
            <person name="Sun Z."/>
            <person name="Feng H."/>
            <person name="Wang Y."/>
            <person name="Chen Y."/>
            <person name="Liang X."/>
            <person name="Fu R."/>
            <person name="Li Q."/>
            <person name="Zhang J."/>
            <person name="Yu X."/>
            <person name="Xie Z."/>
            <person name="Ding L."/>
            <person name="Guan P."/>
            <person name="Tang J."/>
            <person name="Liang Y."/>
            <person name="Wang S."/>
            <person name="Deng Q."/>
            <person name="Li S."/>
            <person name="Zhu J."/>
            <person name="Wang L."/>
            <person name="Liu H."/>
            <person name="Li P."/>
        </authorList>
    </citation>
    <scope>NUCLEOTIDE SEQUENCE [LARGE SCALE GENOMIC DNA]</scope>
    <source>
        <strain evidence="2">AG-1 IA</strain>
    </source>
</reference>
<dbReference type="EMBL" id="AFRT01004585">
    <property type="protein sequence ID" value="ELU36006.1"/>
    <property type="molecule type" value="Genomic_DNA"/>
</dbReference>
<sequence>MSLAAVHRQCLPPICQPRHAWLQHPTMTSRGQDTGPCRPIKKPAGYSKYMVSNPLPLYWSCERTCLRYPDQTLALCSVRPGVKAGREGSEMIVYN</sequence>
<evidence type="ECO:0000313" key="2">
    <source>
        <dbReference type="Proteomes" id="UP000011668"/>
    </source>
</evidence>
<accession>L8WCV0</accession>
<evidence type="ECO:0000313" key="1">
    <source>
        <dbReference type="EMBL" id="ELU36006.1"/>
    </source>
</evidence>
<keyword evidence="2" id="KW-1185">Reference proteome</keyword>
<organism evidence="1 2">
    <name type="scientific">Thanatephorus cucumeris (strain AG1-IA)</name>
    <name type="common">Rice sheath blight fungus</name>
    <name type="synonym">Rhizoctonia solani</name>
    <dbReference type="NCBI Taxonomy" id="983506"/>
    <lineage>
        <taxon>Eukaryota</taxon>
        <taxon>Fungi</taxon>
        <taxon>Dikarya</taxon>
        <taxon>Basidiomycota</taxon>
        <taxon>Agaricomycotina</taxon>
        <taxon>Agaricomycetes</taxon>
        <taxon>Cantharellales</taxon>
        <taxon>Ceratobasidiaceae</taxon>
        <taxon>Rhizoctonia</taxon>
        <taxon>Rhizoctonia solani AG-1</taxon>
    </lineage>
</organism>
<dbReference type="AlphaFoldDB" id="L8WCV0"/>
<dbReference type="HOGENOM" id="CLU_2374238_0_0_1"/>
<name>L8WCV0_THACA</name>
<proteinExistence type="predicted"/>